<dbReference type="PROSITE" id="PS00028">
    <property type="entry name" value="ZINC_FINGER_C2H2_1"/>
    <property type="match status" value="1"/>
</dbReference>
<evidence type="ECO:0000256" key="1">
    <source>
        <dbReference type="ARBA" id="ARBA00022737"/>
    </source>
</evidence>
<sequence length="1321" mass="149731">MHVLASDTALSPRPGKINVSLDCLYILLCSIEDVYANDNDTDGSETERQVEESVTWKSEGCFPSSTSWWHVDKRSPADLAVVPVFVVSISGTPPPRQIISPPLPTTSSPSSANPALLIAIQNHLNKLPEQDKERFRQASATITDENLLSNIRKLNDQHKSDSLFRRHADKLSKFLGLLDRLLGSVAIAIQADPGIASLPVGGVRLIVDLAKGFSEFFDKLVTLLDHISDLMMPLQEYVKSVHIPVIASALTTIYGDLLDICKQTSDMFLDKEGNKKEFVTWKTLLRLQWEPFEKSFGEIEARMNHHRENLLHAAGATLLSATEVDRRDREREIQQRLQKQQQRETEHRDQEQVKAREEVLRWLSPHNFEHKQNETFKTKHQGTGDWLLQTEEFSNWEKATTSQLLWCYGKPGAGKSVLASHVINHLQKNQTANQTGLCFAYFSFTDPTFHGAAPLTLALLKQLCQQRRSVPDMLSKAKQEAREPASVSSAETFVEVARSFQQIFVVIDGLDECPERQRPAILDFIIDASGVTSSCTKFFVSSRREGDIHSHFNFLKKPVIVLDAGLITPDIIKFVREEVLRRRTVSELHIQEETLLEEVIHKLIEESNGMFLWVRLQLDQLCRASRKGTDYHVKDALSHLPQDLTEMYERIFDGIAARSLGDREIAMECFRWVLYAKKSIYADFLLPALALLGSPSATLQELESKKLAPAYVSEACGNLLSIDEWSEVKPIHFSVDEFLRKVLFKRVGGYWKDLVDRHQADFVLACRCIDLLLLADIGSRSGNFVYAANNFDTHVLGSIDGSADLPPGLRTRIDQLLGVDDGRLRWLLKSRLVYEDGHSEPISSSWLVWATKLCNVPSLKTIWPNLARPKNALILAVQHGDNSVLDLLLSEGLDIHETDRNSWTALTYASFYNNKPAIDLLLQRGAITDMSQVCTGMLHLAVIRDNIELARRMLAAGADVNEVETLYCMVPLMRVESLTMARMLCEEFKADLKINDARGMNALFHLQADPFDDRITAIFEYFVKQGADVTATTPIGMNILDHAVQQSWACEKVQFLLKHYPQLASKRENEWTALHWACTDSSSSLDDVRELICHGVNASTITTTHPPGSWTPWDIMMHCSRDSRDWISQKYRRLSENEIHGLGGPTTSQTDAFAAGDCPGLDAAVADYNEIDRSGCDLCRLDLVRFSGMKQTYRANCMKWTFRFDCTTCHQKFCLMCNDHIHSRNPDHEYRTTYCVLGRYETSMFICLTDSLQRTVKVPEYGWQYFAVQVPHLFDPQRPDWQDWLNEIKVRIIKEESERLEEKNRVTELGDVDGGAESVDN</sequence>
<dbReference type="Gene3D" id="3.40.50.300">
    <property type="entry name" value="P-loop containing nucleotide triphosphate hydrolases"/>
    <property type="match status" value="1"/>
</dbReference>
<dbReference type="SUPFAM" id="SSF52540">
    <property type="entry name" value="P-loop containing nucleoside triphosphate hydrolases"/>
    <property type="match status" value="1"/>
</dbReference>
<proteinExistence type="predicted"/>
<dbReference type="PROSITE" id="PS50837">
    <property type="entry name" value="NACHT"/>
    <property type="match status" value="1"/>
</dbReference>
<dbReference type="InterPro" id="IPR056884">
    <property type="entry name" value="NPHP3-like_N"/>
</dbReference>
<keyword evidence="1" id="KW-0677">Repeat</keyword>
<dbReference type="PROSITE" id="PS50297">
    <property type="entry name" value="ANK_REP_REGION"/>
    <property type="match status" value="1"/>
</dbReference>
<dbReference type="InterPro" id="IPR007111">
    <property type="entry name" value="NACHT_NTPase"/>
</dbReference>
<dbReference type="PANTHER" id="PTHR10039:SF14">
    <property type="entry name" value="NACHT DOMAIN-CONTAINING PROTEIN"/>
    <property type="match status" value="1"/>
</dbReference>
<dbReference type="InterPro" id="IPR002110">
    <property type="entry name" value="Ankyrin_rpt"/>
</dbReference>
<feature type="repeat" description="ANK" evidence="2">
    <location>
        <begin position="868"/>
        <end position="900"/>
    </location>
</feature>
<dbReference type="SMART" id="SM00248">
    <property type="entry name" value="ANK"/>
    <property type="match status" value="4"/>
</dbReference>
<organism evidence="5">
    <name type="scientific">Aureobasidium pullulans</name>
    <name type="common">Black yeast</name>
    <name type="synonym">Pullularia pullulans</name>
    <dbReference type="NCBI Taxonomy" id="5580"/>
    <lineage>
        <taxon>Eukaryota</taxon>
        <taxon>Fungi</taxon>
        <taxon>Dikarya</taxon>
        <taxon>Ascomycota</taxon>
        <taxon>Pezizomycotina</taxon>
        <taxon>Dothideomycetes</taxon>
        <taxon>Dothideomycetidae</taxon>
        <taxon>Dothideales</taxon>
        <taxon>Saccotheciaceae</taxon>
        <taxon>Aureobasidium</taxon>
    </lineage>
</organism>
<gene>
    <name evidence="5" type="ORF">D6D13_05576</name>
</gene>
<dbReference type="PANTHER" id="PTHR10039">
    <property type="entry name" value="AMELOGENIN"/>
    <property type="match status" value="1"/>
</dbReference>
<feature type="compositionally biased region" description="Basic and acidic residues" evidence="3">
    <location>
        <begin position="341"/>
        <end position="351"/>
    </location>
</feature>
<dbReference type="Gene3D" id="1.25.40.20">
    <property type="entry name" value="Ankyrin repeat-containing domain"/>
    <property type="match status" value="1"/>
</dbReference>
<dbReference type="InterPro" id="IPR013087">
    <property type="entry name" value="Znf_C2H2_type"/>
</dbReference>
<feature type="region of interest" description="Disordered" evidence="3">
    <location>
        <begin position="329"/>
        <end position="351"/>
    </location>
</feature>
<dbReference type="InterPro" id="IPR027417">
    <property type="entry name" value="P-loop_NTPase"/>
</dbReference>
<feature type="repeat" description="ANK" evidence="2">
    <location>
        <begin position="938"/>
        <end position="965"/>
    </location>
</feature>
<evidence type="ECO:0000259" key="4">
    <source>
        <dbReference type="PROSITE" id="PS50837"/>
    </source>
</evidence>
<name>A0A4S9CRF9_AURPU</name>
<comment type="caution">
    <text evidence="5">The sequence shown here is derived from an EMBL/GenBank/DDBJ whole genome shotgun (WGS) entry which is preliminary data.</text>
</comment>
<protein>
    <recommendedName>
        <fullName evidence="4">NACHT domain-containing protein</fullName>
    </recommendedName>
</protein>
<feature type="domain" description="NACHT" evidence="4">
    <location>
        <begin position="403"/>
        <end position="543"/>
    </location>
</feature>
<reference evidence="5" key="1">
    <citation type="submission" date="2018-10" db="EMBL/GenBank/DDBJ databases">
        <title>Fifty Aureobasidium pullulans genomes reveal a recombining polyextremotolerant generalist.</title>
        <authorList>
            <person name="Gostincar C."/>
            <person name="Turk M."/>
            <person name="Zajc J."/>
            <person name="Gunde-Cimerman N."/>
        </authorList>
    </citation>
    <scope>NUCLEOTIDE SEQUENCE [LARGE SCALE GENOMIC DNA]</scope>
    <source>
        <strain evidence="5">EXF-10085</strain>
    </source>
</reference>
<dbReference type="Pfam" id="PF12796">
    <property type="entry name" value="Ank_2"/>
    <property type="match status" value="1"/>
</dbReference>
<dbReference type="InterPro" id="IPR036770">
    <property type="entry name" value="Ankyrin_rpt-contain_sf"/>
</dbReference>
<keyword evidence="2" id="KW-0040">ANK repeat</keyword>
<evidence type="ECO:0000256" key="2">
    <source>
        <dbReference type="PROSITE-ProRule" id="PRU00023"/>
    </source>
</evidence>
<accession>A0A4S9CRF9</accession>
<evidence type="ECO:0000313" key="5">
    <source>
        <dbReference type="EMBL" id="THX10053.1"/>
    </source>
</evidence>
<evidence type="ECO:0000256" key="3">
    <source>
        <dbReference type="SAM" id="MobiDB-lite"/>
    </source>
</evidence>
<dbReference type="Pfam" id="PF24883">
    <property type="entry name" value="NPHP3_N"/>
    <property type="match status" value="1"/>
</dbReference>
<dbReference type="PROSITE" id="PS50088">
    <property type="entry name" value="ANK_REPEAT"/>
    <property type="match status" value="2"/>
</dbReference>
<dbReference type="EMBL" id="QZAS01000018">
    <property type="protein sequence ID" value="THX10053.1"/>
    <property type="molecule type" value="Genomic_DNA"/>
</dbReference>
<feature type="region of interest" description="Disordered" evidence="3">
    <location>
        <begin position="1302"/>
        <end position="1321"/>
    </location>
</feature>
<dbReference type="SUPFAM" id="SSF48403">
    <property type="entry name" value="Ankyrin repeat"/>
    <property type="match status" value="1"/>
</dbReference>